<feature type="DNA-binding region" description="H-T-H motif" evidence="4">
    <location>
        <begin position="38"/>
        <end position="57"/>
    </location>
</feature>
<name>A0ABY5Z2Z8_9ACTN</name>
<dbReference type="PROSITE" id="PS50977">
    <property type="entry name" value="HTH_TETR_2"/>
    <property type="match status" value="1"/>
</dbReference>
<dbReference type="PANTHER" id="PTHR30055:SF234">
    <property type="entry name" value="HTH-TYPE TRANSCRIPTIONAL REGULATOR BETI"/>
    <property type="match status" value="1"/>
</dbReference>
<dbReference type="InterPro" id="IPR050109">
    <property type="entry name" value="HTH-type_TetR-like_transc_reg"/>
</dbReference>
<keyword evidence="1" id="KW-0805">Transcription regulation</keyword>
<evidence type="ECO:0000256" key="4">
    <source>
        <dbReference type="PROSITE-ProRule" id="PRU00335"/>
    </source>
</evidence>
<dbReference type="SUPFAM" id="SSF48498">
    <property type="entry name" value="Tetracyclin repressor-like, C-terminal domain"/>
    <property type="match status" value="1"/>
</dbReference>
<organism evidence="6 7">
    <name type="scientific">Dactylosporangium roseum</name>
    <dbReference type="NCBI Taxonomy" id="47989"/>
    <lineage>
        <taxon>Bacteria</taxon>
        <taxon>Bacillati</taxon>
        <taxon>Actinomycetota</taxon>
        <taxon>Actinomycetes</taxon>
        <taxon>Micromonosporales</taxon>
        <taxon>Micromonosporaceae</taxon>
        <taxon>Dactylosporangium</taxon>
    </lineage>
</organism>
<evidence type="ECO:0000313" key="7">
    <source>
        <dbReference type="Proteomes" id="UP001058271"/>
    </source>
</evidence>
<evidence type="ECO:0000256" key="1">
    <source>
        <dbReference type="ARBA" id="ARBA00023015"/>
    </source>
</evidence>
<dbReference type="PRINTS" id="PR00455">
    <property type="entry name" value="HTHTETR"/>
</dbReference>
<dbReference type="PANTHER" id="PTHR30055">
    <property type="entry name" value="HTH-TYPE TRANSCRIPTIONAL REGULATOR RUTR"/>
    <property type="match status" value="1"/>
</dbReference>
<dbReference type="Pfam" id="PF00440">
    <property type="entry name" value="TetR_N"/>
    <property type="match status" value="1"/>
</dbReference>
<dbReference type="SUPFAM" id="SSF46689">
    <property type="entry name" value="Homeodomain-like"/>
    <property type="match status" value="1"/>
</dbReference>
<dbReference type="Proteomes" id="UP001058271">
    <property type="component" value="Chromosome"/>
</dbReference>
<protein>
    <submittedName>
        <fullName evidence="6">TetR/AcrR family transcriptional regulator</fullName>
    </submittedName>
</protein>
<keyword evidence="7" id="KW-1185">Reference proteome</keyword>
<dbReference type="InterPro" id="IPR001647">
    <property type="entry name" value="HTH_TetR"/>
</dbReference>
<evidence type="ECO:0000256" key="2">
    <source>
        <dbReference type="ARBA" id="ARBA00023125"/>
    </source>
</evidence>
<sequence>MLVYTVDLVYGVDVSATAERLLAIAREIVIDEGADAVSMRRVAAAAGVTPMTIYRHYANREALLNSVAHACFAEIGHRWTHRPRSADLDKRVIELLDDHLDFALGQPRLYDFLFTERREGARRWPDNFRDGGSPSLNLVADVVRDGIRRGELRDEDEWELALMFAAMIHGLVRLYGAGRIDLSEEEFRALCHRFVGRMLDGFRA</sequence>
<dbReference type="InterPro" id="IPR025996">
    <property type="entry name" value="MT1864/Rv1816-like_C"/>
</dbReference>
<keyword evidence="3" id="KW-0804">Transcription</keyword>
<evidence type="ECO:0000256" key="3">
    <source>
        <dbReference type="ARBA" id="ARBA00023163"/>
    </source>
</evidence>
<gene>
    <name evidence="6" type="ORF">Drose_36205</name>
</gene>
<dbReference type="EMBL" id="CP073721">
    <property type="protein sequence ID" value="UWZ36413.1"/>
    <property type="molecule type" value="Genomic_DNA"/>
</dbReference>
<dbReference type="InterPro" id="IPR009057">
    <property type="entry name" value="Homeodomain-like_sf"/>
</dbReference>
<dbReference type="Pfam" id="PF13305">
    <property type="entry name" value="TetR_C_33"/>
    <property type="match status" value="1"/>
</dbReference>
<reference evidence="6" key="1">
    <citation type="submission" date="2021-04" db="EMBL/GenBank/DDBJ databases">
        <title>Biosynthetic gene clusters of Dactylosporangioum roseum.</title>
        <authorList>
            <person name="Hartkoorn R.C."/>
            <person name="Beaudoing E."/>
            <person name="Hot D."/>
            <person name="Moureu S."/>
        </authorList>
    </citation>
    <scope>NUCLEOTIDE SEQUENCE</scope>
    <source>
        <strain evidence="6">NRRL B-16295</strain>
    </source>
</reference>
<evidence type="ECO:0000313" key="6">
    <source>
        <dbReference type="EMBL" id="UWZ36413.1"/>
    </source>
</evidence>
<evidence type="ECO:0000259" key="5">
    <source>
        <dbReference type="PROSITE" id="PS50977"/>
    </source>
</evidence>
<proteinExistence type="predicted"/>
<dbReference type="InterPro" id="IPR036271">
    <property type="entry name" value="Tet_transcr_reg_TetR-rel_C_sf"/>
</dbReference>
<accession>A0ABY5Z2Z8</accession>
<dbReference type="Gene3D" id="1.10.357.10">
    <property type="entry name" value="Tetracycline Repressor, domain 2"/>
    <property type="match status" value="1"/>
</dbReference>
<feature type="domain" description="HTH tetR-type" evidence="5">
    <location>
        <begin position="15"/>
        <end position="75"/>
    </location>
</feature>
<keyword evidence="2 4" id="KW-0238">DNA-binding</keyword>